<feature type="domain" description="DUF5348" evidence="1">
    <location>
        <begin position="4"/>
        <end position="69"/>
    </location>
</feature>
<dbReference type="RefSeq" id="WP_050006549.1">
    <property type="nucleotide sequence ID" value="NZ_JXXK01000042.1"/>
</dbReference>
<keyword evidence="3" id="KW-1185">Reference proteome</keyword>
<reference evidence="2" key="1">
    <citation type="submission" date="2015-02" db="EMBL/GenBank/DDBJ databases">
        <title>A novel member of the family Ruminococcaceae isolated from human feces.</title>
        <authorList>
            <person name="Shkoporov A.N."/>
            <person name="Chaplin A.V."/>
            <person name="Motuzova O.V."/>
            <person name="Kafarskaia L.I."/>
            <person name="Khokhlova E.V."/>
            <person name="Efimov B.A."/>
        </authorList>
    </citation>
    <scope>NUCLEOTIDE SEQUENCE [LARGE SCALE GENOMIC DNA]</scope>
    <source>
        <strain evidence="2">585-1</strain>
    </source>
</reference>
<dbReference type="EMBL" id="JXXK01000042">
    <property type="protein sequence ID" value="KJF38462.1"/>
    <property type="molecule type" value="Genomic_DNA"/>
</dbReference>
<dbReference type="AlphaFoldDB" id="A0A0D8IUW7"/>
<dbReference type="PATRIC" id="fig|1550024.3.peg.4116"/>
<evidence type="ECO:0000259" key="1">
    <source>
        <dbReference type="Pfam" id="PF17295"/>
    </source>
</evidence>
<organism evidence="2 3">
    <name type="scientific">Ruthenibacterium lactatiformans</name>
    <dbReference type="NCBI Taxonomy" id="1550024"/>
    <lineage>
        <taxon>Bacteria</taxon>
        <taxon>Bacillati</taxon>
        <taxon>Bacillota</taxon>
        <taxon>Clostridia</taxon>
        <taxon>Eubacteriales</taxon>
        <taxon>Oscillospiraceae</taxon>
        <taxon>Ruthenibacterium</taxon>
    </lineage>
</organism>
<dbReference type="InterPro" id="IPR035255">
    <property type="entry name" value="DUF5348"/>
</dbReference>
<proteinExistence type="predicted"/>
<dbReference type="Gene3D" id="2.40.10.390">
    <property type="match status" value="1"/>
</dbReference>
<gene>
    <name evidence="2" type="ORF">TQ39_17995</name>
</gene>
<name>A0A0D8IUW7_9FIRM</name>
<accession>A0A0D8IUW7</accession>
<evidence type="ECO:0000313" key="2">
    <source>
        <dbReference type="EMBL" id="KJF38462.1"/>
    </source>
</evidence>
<protein>
    <recommendedName>
        <fullName evidence="1">DUF5348 domain-containing protein</fullName>
    </recommendedName>
</protein>
<dbReference type="Proteomes" id="UP000032483">
    <property type="component" value="Unassembled WGS sequence"/>
</dbReference>
<sequence length="70" mass="8180">MKQGTLVYDHATDRYDIRFDLDCYYGGLHCGECFDVMIGGKWKPTRIEMAADWYLVGIRTDDLQGLRVRM</sequence>
<dbReference type="Pfam" id="PF17295">
    <property type="entry name" value="DUF5348"/>
    <property type="match status" value="1"/>
</dbReference>
<evidence type="ECO:0000313" key="3">
    <source>
        <dbReference type="Proteomes" id="UP000032483"/>
    </source>
</evidence>
<comment type="caution">
    <text evidence="2">The sequence shown here is derived from an EMBL/GenBank/DDBJ whole genome shotgun (WGS) entry which is preliminary data.</text>
</comment>
<dbReference type="GeneID" id="42858431"/>